<feature type="compositionally biased region" description="Basic and acidic residues" evidence="1">
    <location>
        <begin position="27"/>
        <end position="36"/>
    </location>
</feature>
<feature type="compositionally biased region" description="Polar residues" evidence="1">
    <location>
        <begin position="181"/>
        <end position="191"/>
    </location>
</feature>
<feature type="region of interest" description="Disordered" evidence="1">
    <location>
        <begin position="1"/>
        <end position="61"/>
    </location>
</feature>
<accession>H1VPC2</accession>
<feature type="compositionally biased region" description="Low complexity" evidence="1">
    <location>
        <begin position="15"/>
        <end position="24"/>
    </location>
</feature>
<sequence>MLVGHHDRTVDKASTRSSSSSCSSMTVHDDKSDRQFTSDGWASRPHSSRVTREGRLKRPVLSDNNNCNKPFRQKSSIMACVLYPIVAFAQVTPRFLVEKPRTPPSATRAYTCLYMYVKRKGMRDKNVRQESFPVWRTCLCVCVCVCACVSVSLRVKWRLATFVEYPNPSGGKERKKRKRNTSIVLSLSRQT</sequence>
<evidence type="ECO:0000313" key="3">
    <source>
        <dbReference type="Proteomes" id="UP000007174"/>
    </source>
</evidence>
<evidence type="ECO:0000256" key="1">
    <source>
        <dbReference type="SAM" id="MobiDB-lite"/>
    </source>
</evidence>
<feature type="compositionally biased region" description="Basic and acidic residues" evidence="1">
    <location>
        <begin position="1"/>
        <end position="14"/>
    </location>
</feature>
<evidence type="ECO:0000313" key="2">
    <source>
        <dbReference type="EMBL" id="CCF42076.1"/>
    </source>
</evidence>
<gene>
    <name evidence="2" type="ORF">CH063_00420</name>
</gene>
<dbReference type="HOGENOM" id="CLU_1421327_0_0_1"/>
<dbReference type="Proteomes" id="UP000007174">
    <property type="component" value="Unassembled WGS sequence"/>
</dbReference>
<name>H1VPC2_COLHI</name>
<organism evidence="2 3">
    <name type="scientific">Colletotrichum higginsianum (strain IMI 349063)</name>
    <name type="common">Crucifer anthracnose fungus</name>
    <dbReference type="NCBI Taxonomy" id="759273"/>
    <lineage>
        <taxon>Eukaryota</taxon>
        <taxon>Fungi</taxon>
        <taxon>Dikarya</taxon>
        <taxon>Ascomycota</taxon>
        <taxon>Pezizomycotina</taxon>
        <taxon>Sordariomycetes</taxon>
        <taxon>Hypocreomycetidae</taxon>
        <taxon>Glomerellales</taxon>
        <taxon>Glomerellaceae</taxon>
        <taxon>Colletotrichum</taxon>
        <taxon>Colletotrichum destructivum species complex</taxon>
    </lineage>
</organism>
<protein>
    <submittedName>
        <fullName evidence="2">Uncharacterized protein</fullName>
    </submittedName>
</protein>
<feature type="region of interest" description="Disordered" evidence="1">
    <location>
        <begin position="168"/>
        <end position="191"/>
    </location>
</feature>
<dbReference type="EMBL" id="CACQ02005124">
    <property type="protein sequence ID" value="CCF42076.1"/>
    <property type="molecule type" value="Genomic_DNA"/>
</dbReference>
<proteinExistence type="predicted"/>
<dbReference type="AlphaFoldDB" id="H1VPC2"/>
<reference evidence="3" key="1">
    <citation type="journal article" date="2012" name="Nat. Genet.">
        <title>Lifestyle transitions in plant pathogenic Colletotrichum fungi deciphered by genome and transcriptome analyses.</title>
        <authorList>
            <person name="O'Connell R.J."/>
            <person name="Thon M.R."/>
            <person name="Hacquard S."/>
            <person name="Amyotte S.G."/>
            <person name="Kleemann J."/>
            <person name="Torres M.F."/>
            <person name="Damm U."/>
            <person name="Buiate E.A."/>
            <person name="Epstein L."/>
            <person name="Alkan N."/>
            <person name="Altmueller J."/>
            <person name="Alvarado-Balderrama L."/>
            <person name="Bauser C.A."/>
            <person name="Becker C."/>
            <person name="Birren B.W."/>
            <person name="Chen Z."/>
            <person name="Choi J."/>
            <person name="Crouch J.A."/>
            <person name="Duvick J.P."/>
            <person name="Farman M.A."/>
            <person name="Gan P."/>
            <person name="Heiman D."/>
            <person name="Henrissat B."/>
            <person name="Howard R.J."/>
            <person name="Kabbage M."/>
            <person name="Koch C."/>
            <person name="Kracher B."/>
            <person name="Kubo Y."/>
            <person name="Law A.D."/>
            <person name="Lebrun M.-H."/>
            <person name="Lee Y.-H."/>
            <person name="Miyara I."/>
            <person name="Moore N."/>
            <person name="Neumann U."/>
            <person name="Nordstroem K."/>
            <person name="Panaccione D.G."/>
            <person name="Panstruga R."/>
            <person name="Place M."/>
            <person name="Proctor R.H."/>
            <person name="Prusky D."/>
            <person name="Rech G."/>
            <person name="Reinhardt R."/>
            <person name="Rollins J.A."/>
            <person name="Rounsley S."/>
            <person name="Schardl C.L."/>
            <person name="Schwartz D.C."/>
            <person name="Shenoy N."/>
            <person name="Shirasu K."/>
            <person name="Sikhakolli U.R."/>
            <person name="Stueber K."/>
            <person name="Sukno S.A."/>
            <person name="Sweigard J.A."/>
            <person name="Takano Y."/>
            <person name="Takahara H."/>
            <person name="Trail F."/>
            <person name="van der Does H.C."/>
            <person name="Voll L.M."/>
            <person name="Will I."/>
            <person name="Young S."/>
            <person name="Zeng Q."/>
            <person name="Zhang J."/>
            <person name="Zhou S."/>
            <person name="Dickman M.B."/>
            <person name="Schulze-Lefert P."/>
            <person name="Ver Loren van Themaat E."/>
            <person name="Ma L.-J."/>
            <person name="Vaillancourt L.J."/>
        </authorList>
    </citation>
    <scope>NUCLEOTIDE SEQUENCE [LARGE SCALE GENOMIC DNA]</scope>
    <source>
        <strain evidence="3">IMI 349063</strain>
    </source>
</reference>